<dbReference type="Gene3D" id="1.50.10.10">
    <property type="match status" value="1"/>
</dbReference>
<reference evidence="8 9" key="1">
    <citation type="submission" date="2016-10" db="EMBL/GenBank/DDBJ databases">
        <authorList>
            <person name="de Groot N.N."/>
        </authorList>
    </citation>
    <scope>NUCLEOTIDE SEQUENCE [LARGE SCALE GENOMIC DNA]</scope>
    <source>
        <strain evidence="8 9">B7-7</strain>
    </source>
</reference>
<gene>
    <name evidence="8" type="ORF">SAMN05421693_10530</name>
</gene>
<evidence type="ECO:0000313" key="9">
    <source>
        <dbReference type="Proteomes" id="UP000199496"/>
    </source>
</evidence>
<evidence type="ECO:0000256" key="7">
    <source>
        <dbReference type="ARBA" id="ARBA00023326"/>
    </source>
</evidence>
<dbReference type="OrthoDB" id="9766708at2"/>
<dbReference type="PROSITE" id="PS51257">
    <property type="entry name" value="PROKAR_LIPOPROTEIN"/>
    <property type="match status" value="1"/>
</dbReference>
<proteinExistence type="inferred from homology"/>
<dbReference type="InterPro" id="IPR012341">
    <property type="entry name" value="6hp_glycosidase-like_sf"/>
</dbReference>
<dbReference type="STRING" id="867345.SAMN05421693_10530"/>
<dbReference type="Proteomes" id="UP000199496">
    <property type="component" value="Unassembled WGS sequence"/>
</dbReference>
<comment type="catalytic activity">
    <reaction evidence="1">
        <text>Endohydrolysis of (1-&gt;4)-beta-D-glucosidic linkages in cellulose, lichenin and cereal beta-D-glucans.</text>
        <dbReference type="EC" id="3.2.1.4"/>
    </reaction>
</comment>
<comment type="similarity">
    <text evidence="2">Belongs to the glycosyl hydrolase 8 (cellulase D) family.</text>
</comment>
<dbReference type="InterPro" id="IPR008928">
    <property type="entry name" value="6-hairpin_glycosidase_sf"/>
</dbReference>
<evidence type="ECO:0000256" key="3">
    <source>
        <dbReference type="ARBA" id="ARBA00012601"/>
    </source>
</evidence>
<evidence type="ECO:0000256" key="2">
    <source>
        <dbReference type="ARBA" id="ARBA00009209"/>
    </source>
</evidence>
<keyword evidence="6" id="KW-0326">Glycosidase</keyword>
<dbReference type="Pfam" id="PF01270">
    <property type="entry name" value="Glyco_hydro_8"/>
    <property type="match status" value="1"/>
</dbReference>
<evidence type="ECO:0000256" key="4">
    <source>
        <dbReference type="ARBA" id="ARBA00022801"/>
    </source>
</evidence>
<evidence type="ECO:0000256" key="1">
    <source>
        <dbReference type="ARBA" id="ARBA00000966"/>
    </source>
</evidence>
<name>A0A1H9AEJ2_9GAMM</name>
<dbReference type="GO" id="GO:0030245">
    <property type="term" value="P:cellulose catabolic process"/>
    <property type="evidence" value="ECO:0007669"/>
    <property type="project" value="UniProtKB-KW"/>
</dbReference>
<keyword evidence="5" id="KW-0136">Cellulose degradation</keyword>
<keyword evidence="4" id="KW-0378">Hydrolase</keyword>
<dbReference type="AlphaFoldDB" id="A0A1H9AEJ2"/>
<protein>
    <recommendedName>
        <fullName evidence="3">cellulase</fullName>
        <ecNumber evidence="3">3.2.1.4</ecNumber>
    </recommendedName>
</protein>
<dbReference type="EMBL" id="FOFO01000005">
    <property type="protein sequence ID" value="SEP75089.1"/>
    <property type="molecule type" value="Genomic_DNA"/>
</dbReference>
<dbReference type="RefSeq" id="WP_090203964.1">
    <property type="nucleotide sequence ID" value="NZ_FOFO01000005.1"/>
</dbReference>
<dbReference type="PRINTS" id="PR00735">
    <property type="entry name" value="GLHYDRLASE8"/>
</dbReference>
<evidence type="ECO:0000313" key="8">
    <source>
        <dbReference type="EMBL" id="SEP75089.1"/>
    </source>
</evidence>
<keyword evidence="7" id="KW-0624">Polysaccharide degradation</keyword>
<dbReference type="InterPro" id="IPR002037">
    <property type="entry name" value="Glyco_hydro_8"/>
</dbReference>
<keyword evidence="9" id="KW-1185">Reference proteome</keyword>
<dbReference type="EC" id="3.2.1.4" evidence="3"/>
<dbReference type="GO" id="GO:0008810">
    <property type="term" value="F:cellulase activity"/>
    <property type="evidence" value="ECO:0007669"/>
    <property type="project" value="UniProtKB-EC"/>
</dbReference>
<keyword evidence="7" id="KW-0119">Carbohydrate metabolism</keyword>
<evidence type="ECO:0000256" key="6">
    <source>
        <dbReference type="ARBA" id="ARBA00023295"/>
    </source>
</evidence>
<sequence length="387" mass="42634">MNPRRRLFVLVLATLIIIAGCDPRGEPPDPDVEHLNAGAPFQTLWHHYKARFVRDGRVLDVDNDGISHSEGQGYGMLLAVAADDRETFDALKAWTFKHLLRADGLLAWRFGKCPDEAESAQIAKVMERTPVIEGGECVNDPNNASDGEILVAWALLRAAQRWNEPAYLALADALAKATVTHSLVDWHGRTLLLPGVEGFVHDGGGDTPARLVVNLSYWVFPALDMLAEHFPEQPWAALAADGQTLIREARFGTHDLPPDWLDLDLNSGTWIGPATGFDPVYGFNAVRIPLHLVWGQVRWQSDDLAPFMAWWDAREDGRFSAWVDLETGTEADYDASAGVHAIALVTRALDAGVSVGAEQWPDFSDHDGYFSWSLALLARVAAQEASR</sequence>
<evidence type="ECO:0000256" key="5">
    <source>
        <dbReference type="ARBA" id="ARBA00023001"/>
    </source>
</evidence>
<dbReference type="SUPFAM" id="SSF48208">
    <property type="entry name" value="Six-hairpin glycosidases"/>
    <property type="match status" value="1"/>
</dbReference>
<accession>A0A1H9AEJ2</accession>
<organism evidence="8 9">
    <name type="scientific">Ectothiorhodospira magna</name>
    <dbReference type="NCBI Taxonomy" id="867345"/>
    <lineage>
        <taxon>Bacteria</taxon>
        <taxon>Pseudomonadati</taxon>
        <taxon>Pseudomonadota</taxon>
        <taxon>Gammaproteobacteria</taxon>
        <taxon>Chromatiales</taxon>
        <taxon>Ectothiorhodospiraceae</taxon>
        <taxon>Ectothiorhodospira</taxon>
    </lineage>
</organism>